<organism evidence="2 3">
    <name type="scientific">Aspergillus calidoustus</name>
    <dbReference type="NCBI Taxonomy" id="454130"/>
    <lineage>
        <taxon>Eukaryota</taxon>
        <taxon>Fungi</taxon>
        <taxon>Dikarya</taxon>
        <taxon>Ascomycota</taxon>
        <taxon>Pezizomycotina</taxon>
        <taxon>Eurotiomycetes</taxon>
        <taxon>Eurotiomycetidae</taxon>
        <taxon>Eurotiales</taxon>
        <taxon>Aspergillaceae</taxon>
        <taxon>Aspergillus</taxon>
        <taxon>Aspergillus subgen. Nidulantes</taxon>
    </lineage>
</organism>
<gene>
    <name evidence="2" type="ORF">ASPCAL04955</name>
</gene>
<dbReference type="EMBL" id="CDMC01000004">
    <property type="protein sequence ID" value="CEL03812.1"/>
    <property type="molecule type" value="Genomic_DNA"/>
</dbReference>
<keyword evidence="1" id="KW-1133">Transmembrane helix</keyword>
<evidence type="ECO:0000256" key="1">
    <source>
        <dbReference type="SAM" id="Phobius"/>
    </source>
</evidence>
<protein>
    <submittedName>
        <fullName evidence="2">Uncharacterized protein</fullName>
    </submittedName>
</protein>
<dbReference type="AlphaFoldDB" id="A0A0U5GSH4"/>
<reference evidence="3" key="1">
    <citation type="journal article" date="2016" name="Genome Announc.">
        <title>Draft genome sequences of fungus Aspergillus calidoustus.</title>
        <authorList>
            <person name="Horn F."/>
            <person name="Linde J."/>
            <person name="Mattern D.J."/>
            <person name="Walther G."/>
            <person name="Guthke R."/>
            <person name="Scherlach K."/>
            <person name="Martin K."/>
            <person name="Brakhage A.A."/>
            <person name="Petzke L."/>
            <person name="Valiante V."/>
        </authorList>
    </citation>
    <scope>NUCLEOTIDE SEQUENCE [LARGE SCALE GENOMIC DNA]</scope>
    <source>
        <strain evidence="3">SF006504</strain>
    </source>
</reference>
<sequence length="203" mass="22010">MFAVMGCQLALLTWDIWVYAETLAPLAIIAWLPVLLVRLDNELHFTNGTESLTTLAVSPINPAHWTYGEGQPSSLPSDLRSKTASPYTPNSGVHISHLLFTGLLQRRLRAGVTGNLAQESDSMGLGGSTSITQWGLFSCAEIWNSSIYGNLTPTAVVKPSQCRKGTPAATIEDHSHNFTYSMLNLNTNTSVPIFASSPKNVYT</sequence>
<keyword evidence="1" id="KW-0812">Transmembrane</keyword>
<dbReference type="STRING" id="454130.A0A0U5GSH4"/>
<proteinExistence type="predicted"/>
<evidence type="ECO:0000313" key="3">
    <source>
        <dbReference type="Proteomes" id="UP000054771"/>
    </source>
</evidence>
<keyword evidence="1" id="KW-0472">Membrane</keyword>
<keyword evidence="3" id="KW-1185">Reference proteome</keyword>
<name>A0A0U5GSH4_ASPCI</name>
<accession>A0A0U5GSH4</accession>
<evidence type="ECO:0000313" key="2">
    <source>
        <dbReference type="EMBL" id="CEL03812.1"/>
    </source>
</evidence>
<dbReference type="Proteomes" id="UP000054771">
    <property type="component" value="Unassembled WGS sequence"/>
</dbReference>
<feature type="transmembrane region" description="Helical" evidence="1">
    <location>
        <begin position="16"/>
        <end position="37"/>
    </location>
</feature>